<comment type="subcellular location">
    <subcellularLocation>
        <location evidence="1">Membrane</location>
        <topology evidence="1">Multi-pass membrane protein</topology>
    </subcellularLocation>
</comment>
<feature type="transmembrane region" description="Helical" evidence="6">
    <location>
        <begin position="97"/>
        <end position="118"/>
    </location>
</feature>
<keyword evidence="3 6" id="KW-0812">Transmembrane</keyword>
<feature type="transmembrane region" description="Helical" evidence="6">
    <location>
        <begin position="583"/>
        <end position="609"/>
    </location>
</feature>
<keyword evidence="4 6" id="KW-1133">Transmembrane helix</keyword>
<sequence length="644" mass="67683">MSDLNKEARKLSKDAYGGIKGDDYIPFIPSTVVMPEMTGYSIILGILFAILFAAANTYLGLKVGLTISAGIPGAILATGLFKAIFKRNNILEANFTASLAAVGESIAGGIIFILPALILFGMGLSMLTVIIVTIIGGFMGCYFITPVRKYLIVEEHGSLIYPESMAQSEVLVIGSEGGKGFKYMITGIATGMLYKLFSGGFGFWKESATYIIKPYEKTMLGIDTLASLLGVGFIIGLETSSLMFAGGIVAWLGLIPLIKYFGNFIPTAVFPSSVPITDMSAQEVWGSYIRYIGAGAVAMGGFISLARSMPTIISSFRKSLAGMLEGEHGSSKKTDRINQDAPIIWLIAAAVFGFLATWLIPSIGGGIIGGILAVIFCFFFAVVSARMVGVIGASNNPVSGMTIATLLIVATIFKLTGNVGDDGIRMSLLVCGIVCVSTAVAGGVAQSLKATYIIGGTPKKIQFGMFIALGIASIGAGATVILMQNAYGIGSDAVPAPQATLMKLIVEGIMTAQLPWTLVIIGAAIAIFCAIAKLPILAVALGLYLPITLSTAIFIGGIVRKLVEIKFKDNEEDKNEASEKGILLASGLVAGDAIVGIFIGIMAALNISINFGAKIVPQSNLITFIIFALFCAWVYKYTTSKDKK</sequence>
<evidence type="ECO:0000256" key="6">
    <source>
        <dbReference type="SAM" id="Phobius"/>
    </source>
</evidence>
<evidence type="ECO:0000256" key="1">
    <source>
        <dbReference type="ARBA" id="ARBA00004141"/>
    </source>
</evidence>
<feature type="transmembrane region" description="Helical" evidence="6">
    <location>
        <begin position="40"/>
        <end position="59"/>
    </location>
</feature>
<keyword evidence="5 6" id="KW-0472">Membrane</keyword>
<name>A0ABT8YW70_9SPIR</name>
<dbReference type="InterPro" id="IPR004814">
    <property type="entry name" value="Oligopep_transpt"/>
</dbReference>
<dbReference type="PANTHER" id="PTHR31645:SF0">
    <property type="entry name" value="OLIGOPEPTIDE TRANSPORTER YGL114W-RELATED"/>
    <property type="match status" value="1"/>
</dbReference>
<dbReference type="RefSeq" id="WP_304384960.1">
    <property type="nucleotide sequence ID" value="NZ_JAUPBL010000024.1"/>
</dbReference>
<dbReference type="Pfam" id="PF03169">
    <property type="entry name" value="OPT"/>
    <property type="match status" value="1"/>
</dbReference>
<feature type="transmembrane region" description="Helical" evidence="6">
    <location>
        <begin position="466"/>
        <end position="489"/>
    </location>
</feature>
<organism evidence="7 8">
    <name type="scientific">Brachyspira innocens</name>
    <dbReference type="NCBI Taxonomy" id="13264"/>
    <lineage>
        <taxon>Bacteria</taxon>
        <taxon>Pseudomonadati</taxon>
        <taxon>Spirochaetota</taxon>
        <taxon>Spirochaetia</taxon>
        <taxon>Brachyspirales</taxon>
        <taxon>Brachyspiraceae</taxon>
        <taxon>Brachyspira</taxon>
    </lineage>
</organism>
<evidence type="ECO:0000256" key="5">
    <source>
        <dbReference type="ARBA" id="ARBA00023136"/>
    </source>
</evidence>
<proteinExistence type="predicted"/>
<accession>A0ABT8YW70</accession>
<feature type="transmembrane region" description="Helical" evidence="6">
    <location>
        <begin position="244"/>
        <end position="262"/>
    </location>
</feature>
<feature type="transmembrane region" description="Helical" evidence="6">
    <location>
        <begin position="509"/>
        <end position="531"/>
    </location>
</feature>
<dbReference type="Proteomes" id="UP001175147">
    <property type="component" value="Unassembled WGS sequence"/>
</dbReference>
<feature type="transmembrane region" description="Helical" evidence="6">
    <location>
        <begin position="65"/>
        <end position="85"/>
    </location>
</feature>
<comment type="caution">
    <text evidence="7">The sequence shown here is derived from an EMBL/GenBank/DDBJ whole genome shotgun (WGS) entry which is preliminary data.</text>
</comment>
<gene>
    <name evidence="7" type="ORF">Q5M86_03210</name>
</gene>
<feature type="transmembrane region" description="Helical" evidence="6">
    <location>
        <begin position="288"/>
        <end position="309"/>
    </location>
</feature>
<feature type="transmembrane region" description="Helical" evidence="6">
    <location>
        <begin position="397"/>
        <end position="417"/>
    </location>
</feature>
<feature type="transmembrane region" description="Helical" evidence="6">
    <location>
        <begin position="341"/>
        <end position="360"/>
    </location>
</feature>
<feature type="transmembrane region" description="Helical" evidence="6">
    <location>
        <begin position="423"/>
        <end position="445"/>
    </location>
</feature>
<dbReference type="NCBIfam" id="TIGR00733">
    <property type="entry name" value="OPT family oligopeptide transporter"/>
    <property type="match status" value="1"/>
</dbReference>
<reference evidence="7" key="1">
    <citation type="submission" date="2023-07" db="EMBL/GenBank/DDBJ databases">
        <title>Mucosal microbiota of week-old chicken and adult hens.</title>
        <authorList>
            <person name="Volf J."/>
            <person name="Karasova D."/>
            <person name="Crhanova M."/>
            <person name="Faldynova M."/>
            <person name="Prikrylova H."/>
            <person name="Zeman M."/>
            <person name="Babak V."/>
            <person name="Rajova J."/>
            <person name="Rychlik I."/>
        </authorList>
    </citation>
    <scope>NUCLEOTIDE SEQUENCE</scope>
    <source>
        <strain evidence="7">ET902</strain>
    </source>
</reference>
<dbReference type="EMBL" id="JAUPBM010000023">
    <property type="protein sequence ID" value="MDO7019780.1"/>
    <property type="molecule type" value="Genomic_DNA"/>
</dbReference>
<protein>
    <submittedName>
        <fullName evidence="7">Oligopeptide transporter, OPT family</fullName>
    </submittedName>
</protein>
<dbReference type="InterPro" id="IPR045035">
    <property type="entry name" value="YSL-like"/>
</dbReference>
<keyword evidence="8" id="KW-1185">Reference proteome</keyword>
<feature type="transmembrane region" description="Helical" evidence="6">
    <location>
        <begin position="183"/>
        <end position="204"/>
    </location>
</feature>
<evidence type="ECO:0000313" key="8">
    <source>
        <dbReference type="Proteomes" id="UP001175147"/>
    </source>
</evidence>
<feature type="transmembrane region" description="Helical" evidence="6">
    <location>
        <begin position="219"/>
        <end position="237"/>
    </location>
</feature>
<dbReference type="PANTHER" id="PTHR31645">
    <property type="entry name" value="OLIGOPEPTIDE TRANSPORTER YGL114W-RELATED"/>
    <property type="match status" value="1"/>
</dbReference>
<evidence type="ECO:0000313" key="7">
    <source>
        <dbReference type="EMBL" id="MDO7019780.1"/>
    </source>
</evidence>
<feature type="transmembrane region" description="Helical" evidence="6">
    <location>
        <begin position="124"/>
        <end position="144"/>
    </location>
</feature>
<feature type="transmembrane region" description="Helical" evidence="6">
    <location>
        <begin position="621"/>
        <end position="638"/>
    </location>
</feature>
<evidence type="ECO:0000256" key="4">
    <source>
        <dbReference type="ARBA" id="ARBA00022989"/>
    </source>
</evidence>
<keyword evidence="2" id="KW-0813">Transport</keyword>
<dbReference type="InterPro" id="IPR004813">
    <property type="entry name" value="OPT"/>
</dbReference>
<feature type="transmembrane region" description="Helical" evidence="6">
    <location>
        <begin position="543"/>
        <end position="563"/>
    </location>
</feature>
<evidence type="ECO:0000256" key="2">
    <source>
        <dbReference type="ARBA" id="ARBA00022448"/>
    </source>
</evidence>
<feature type="transmembrane region" description="Helical" evidence="6">
    <location>
        <begin position="366"/>
        <end position="385"/>
    </location>
</feature>
<evidence type="ECO:0000256" key="3">
    <source>
        <dbReference type="ARBA" id="ARBA00022692"/>
    </source>
</evidence>